<dbReference type="Proteomes" id="UP001597560">
    <property type="component" value="Unassembled WGS sequence"/>
</dbReference>
<proteinExistence type="predicted"/>
<sequence length="83" mass="9563">MGDKEIAEIKKALPYGGVAKIAEKLTIPHSTVSQILNCERKNEKWRGAVIDTALEIIEEHRIEEQARDEKNKERIQKLRNLVQ</sequence>
<evidence type="ECO:0000313" key="2">
    <source>
        <dbReference type="Proteomes" id="UP001597560"/>
    </source>
</evidence>
<dbReference type="EMBL" id="JBHUPA010000002">
    <property type="protein sequence ID" value="MFD2961306.1"/>
    <property type="molecule type" value="Genomic_DNA"/>
</dbReference>
<dbReference type="RefSeq" id="WP_377609407.1">
    <property type="nucleotide sequence ID" value="NZ_JBHUPA010000002.1"/>
</dbReference>
<comment type="caution">
    <text evidence="1">The sequence shown here is derived from an EMBL/GenBank/DDBJ whole genome shotgun (WGS) entry which is preliminary data.</text>
</comment>
<evidence type="ECO:0000313" key="1">
    <source>
        <dbReference type="EMBL" id="MFD2961306.1"/>
    </source>
</evidence>
<name>A0ABW6AZT6_9SPHI</name>
<organism evidence="1 2">
    <name type="scientific">Olivibacter jilunii</name>
    <dbReference type="NCBI Taxonomy" id="985016"/>
    <lineage>
        <taxon>Bacteria</taxon>
        <taxon>Pseudomonadati</taxon>
        <taxon>Bacteroidota</taxon>
        <taxon>Sphingobacteriia</taxon>
        <taxon>Sphingobacteriales</taxon>
        <taxon>Sphingobacteriaceae</taxon>
        <taxon>Olivibacter</taxon>
    </lineage>
</organism>
<gene>
    <name evidence="1" type="ORF">ACFS6J_05900</name>
</gene>
<accession>A0ABW6AZT6</accession>
<reference evidence="2" key="1">
    <citation type="journal article" date="2019" name="Int. J. Syst. Evol. Microbiol.">
        <title>The Global Catalogue of Microorganisms (GCM) 10K type strain sequencing project: providing services to taxonomists for standard genome sequencing and annotation.</title>
        <authorList>
            <consortium name="The Broad Institute Genomics Platform"/>
            <consortium name="The Broad Institute Genome Sequencing Center for Infectious Disease"/>
            <person name="Wu L."/>
            <person name="Ma J."/>
        </authorList>
    </citation>
    <scope>NUCLEOTIDE SEQUENCE [LARGE SCALE GENOMIC DNA]</scope>
    <source>
        <strain evidence="2">KCTC 23098</strain>
    </source>
</reference>
<keyword evidence="2" id="KW-1185">Reference proteome</keyword>
<protein>
    <submittedName>
        <fullName evidence="1">Uncharacterized protein</fullName>
    </submittedName>
</protein>